<evidence type="ECO:0000313" key="2">
    <source>
        <dbReference type="EMBL" id="VEL40112.1"/>
    </source>
</evidence>
<evidence type="ECO:0000256" key="1">
    <source>
        <dbReference type="SAM" id="Coils"/>
    </source>
</evidence>
<comment type="caution">
    <text evidence="2">The sequence shown here is derived from an EMBL/GenBank/DDBJ whole genome shotgun (WGS) entry which is preliminary data.</text>
</comment>
<name>A0A448XMC5_9PLAT</name>
<proteinExistence type="predicted"/>
<organism evidence="2 3">
    <name type="scientific">Protopolystoma xenopodis</name>
    <dbReference type="NCBI Taxonomy" id="117903"/>
    <lineage>
        <taxon>Eukaryota</taxon>
        <taxon>Metazoa</taxon>
        <taxon>Spiralia</taxon>
        <taxon>Lophotrochozoa</taxon>
        <taxon>Platyhelminthes</taxon>
        <taxon>Monogenea</taxon>
        <taxon>Polyopisthocotylea</taxon>
        <taxon>Polystomatidea</taxon>
        <taxon>Polystomatidae</taxon>
        <taxon>Protopolystoma</taxon>
    </lineage>
</organism>
<dbReference type="EMBL" id="CAAALY010263721">
    <property type="protein sequence ID" value="VEL40112.1"/>
    <property type="molecule type" value="Genomic_DNA"/>
</dbReference>
<dbReference type="Proteomes" id="UP000784294">
    <property type="component" value="Unassembled WGS sequence"/>
</dbReference>
<keyword evidence="3" id="KW-1185">Reference proteome</keyword>
<evidence type="ECO:0000313" key="3">
    <source>
        <dbReference type="Proteomes" id="UP000784294"/>
    </source>
</evidence>
<keyword evidence="1" id="KW-0175">Coiled coil</keyword>
<feature type="coiled-coil region" evidence="1">
    <location>
        <begin position="39"/>
        <end position="97"/>
    </location>
</feature>
<accession>A0A448XMC5</accession>
<dbReference type="AlphaFoldDB" id="A0A448XMC5"/>
<dbReference type="OrthoDB" id="6351660at2759"/>
<gene>
    <name evidence="2" type="ORF">PXEA_LOCUS33552</name>
</gene>
<protein>
    <submittedName>
        <fullName evidence="2">Uncharacterized protein</fullName>
    </submittedName>
</protein>
<reference evidence="2" key="1">
    <citation type="submission" date="2018-11" db="EMBL/GenBank/DDBJ databases">
        <authorList>
            <consortium name="Pathogen Informatics"/>
        </authorList>
    </citation>
    <scope>NUCLEOTIDE SEQUENCE</scope>
</reference>
<sequence>MESAVSARLGYYSRYKAASEFRLRRLQEELDSSVPRTQFVGLQAQLDSLTRRHREALERQTQQSLATADAAEAAVRLSSLQAELEGVKIHLQTEKERAHTLEACLETWKRQKMGQVCIYLESVI</sequence>